<keyword evidence="3" id="KW-1185">Reference proteome</keyword>
<dbReference type="AlphaFoldDB" id="A0A9W9PZA8"/>
<proteinExistence type="predicted"/>
<reference evidence="2" key="1">
    <citation type="submission" date="2022-12" db="EMBL/GenBank/DDBJ databases">
        <authorList>
            <person name="Petersen C."/>
        </authorList>
    </citation>
    <scope>NUCLEOTIDE SEQUENCE</scope>
    <source>
        <strain evidence="2">IBT 21472</strain>
    </source>
</reference>
<feature type="transmembrane region" description="Helical" evidence="1">
    <location>
        <begin position="102"/>
        <end position="121"/>
    </location>
</feature>
<protein>
    <submittedName>
        <fullName evidence="2">Uncharacterized protein</fullName>
    </submittedName>
</protein>
<organism evidence="2 3">
    <name type="scientific">Penicillium atrosanguineum</name>
    <dbReference type="NCBI Taxonomy" id="1132637"/>
    <lineage>
        <taxon>Eukaryota</taxon>
        <taxon>Fungi</taxon>
        <taxon>Dikarya</taxon>
        <taxon>Ascomycota</taxon>
        <taxon>Pezizomycotina</taxon>
        <taxon>Eurotiomycetes</taxon>
        <taxon>Eurotiomycetidae</taxon>
        <taxon>Eurotiales</taxon>
        <taxon>Aspergillaceae</taxon>
        <taxon>Penicillium</taxon>
    </lineage>
</organism>
<keyword evidence="1" id="KW-1133">Transmembrane helix</keyword>
<keyword evidence="1" id="KW-0472">Membrane</keyword>
<dbReference type="EMBL" id="JAPZBO010000004">
    <property type="protein sequence ID" value="KAJ5318722.1"/>
    <property type="molecule type" value="Genomic_DNA"/>
</dbReference>
<evidence type="ECO:0000313" key="2">
    <source>
        <dbReference type="EMBL" id="KAJ5318722.1"/>
    </source>
</evidence>
<comment type="caution">
    <text evidence="2">The sequence shown here is derived from an EMBL/GenBank/DDBJ whole genome shotgun (WGS) entry which is preliminary data.</text>
</comment>
<feature type="transmembrane region" description="Helical" evidence="1">
    <location>
        <begin position="127"/>
        <end position="148"/>
    </location>
</feature>
<name>A0A9W9PZA8_9EURO</name>
<gene>
    <name evidence="2" type="ORF">N7476_005142</name>
</gene>
<keyword evidence="1" id="KW-0812">Transmembrane</keyword>
<sequence>MDTGDGGADKMVKKIEERDKVRQACGKWYWMALNFLPPTMVMAGFILFPPVLQLQQIETHHSQKIDAWLGVAFALVASGFVPIFLLPFSALRPRISTLGNRLCLMASLLGILNMVVHLAYGLKISNILVTALVLAVAQLVCYTAVLWLRSSACRPGLSLRTSISHDDPTRQRLKELKMKDERAPQEKQPFNRINFLPV</sequence>
<evidence type="ECO:0000313" key="3">
    <source>
        <dbReference type="Proteomes" id="UP001147746"/>
    </source>
</evidence>
<evidence type="ECO:0000256" key="1">
    <source>
        <dbReference type="SAM" id="Phobius"/>
    </source>
</evidence>
<reference evidence="2" key="2">
    <citation type="journal article" date="2023" name="IMA Fungus">
        <title>Comparative genomic study of the Penicillium genus elucidates a diverse pangenome and 15 lateral gene transfer events.</title>
        <authorList>
            <person name="Petersen C."/>
            <person name="Sorensen T."/>
            <person name="Nielsen M.R."/>
            <person name="Sondergaard T.E."/>
            <person name="Sorensen J.L."/>
            <person name="Fitzpatrick D.A."/>
            <person name="Frisvad J.C."/>
            <person name="Nielsen K.L."/>
        </authorList>
    </citation>
    <scope>NUCLEOTIDE SEQUENCE</scope>
    <source>
        <strain evidence="2">IBT 21472</strain>
    </source>
</reference>
<feature type="transmembrane region" description="Helical" evidence="1">
    <location>
        <begin position="68"/>
        <end position="90"/>
    </location>
</feature>
<dbReference type="Proteomes" id="UP001147746">
    <property type="component" value="Unassembled WGS sequence"/>
</dbReference>
<feature type="transmembrane region" description="Helical" evidence="1">
    <location>
        <begin position="28"/>
        <end position="48"/>
    </location>
</feature>
<accession>A0A9W9PZA8</accession>